<organism evidence="1">
    <name type="scientific">marine sediment metagenome</name>
    <dbReference type="NCBI Taxonomy" id="412755"/>
    <lineage>
        <taxon>unclassified sequences</taxon>
        <taxon>metagenomes</taxon>
        <taxon>ecological metagenomes</taxon>
    </lineage>
</organism>
<dbReference type="GO" id="GO:0005524">
    <property type="term" value="F:ATP binding"/>
    <property type="evidence" value="ECO:0007669"/>
    <property type="project" value="InterPro"/>
</dbReference>
<dbReference type="EMBL" id="BARS01039155">
    <property type="protein sequence ID" value="GAG15901.1"/>
    <property type="molecule type" value="Genomic_DNA"/>
</dbReference>
<comment type="caution">
    <text evidence="1">The sequence shown here is derived from an EMBL/GenBank/DDBJ whole genome shotgun (WGS) entry which is preliminary data.</text>
</comment>
<feature type="non-terminal residue" evidence="1">
    <location>
        <position position="255"/>
    </location>
</feature>
<dbReference type="InterPro" id="IPR036187">
    <property type="entry name" value="DNA_mismatch_repair_MutS_sf"/>
</dbReference>
<evidence type="ECO:0000313" key="1">
    <source>
        <dbReference type="EMBL" id="GAG15901.1"/>
    </source>
</evidence>
<dbReference type="InterPro" id="IPR045076">
    <property type="entry name" value="MutS"/>
</dbReference>
<protein>
    <recommendedName>
        <fullName evidence="2">DNA mismatch repair proteins mutS family domain-containing protein</fullName>
    </recommendedName>
</protein>
<reference evidence="1" key="1">
    <citation type="journal article" date="2014" name="Front. Microbiol.">
        <title>High frequency of phylogenetically diverse reductive dehalogenase-homologous genes in deep subseafloor sedimentary metagenomes.</title>
        <authorList>
            <person name="Kawai M."/>
            <person name="Futagami T."/>
            <person name="Toyoda A."/>
            <person name="Takaki Y."/>
            <person name="Nishi S."/>
            <person name="Hori S."/>
            <person name="Arai W."/>
            <person name="Tsubouchi T."/>
            <person name="Morono Y."/>
            <person name="Uchiyama I."/>
            <person name="Ito T."/>
            <person name="Fujiyama A."/>
            <person name="Inagaki F."/>
            <person name="Takami H."/>
        </authorList>
    </citation>
    <scope>NUCLEOTIDE SEQUENCE</scope>
    <source>
        <strain evidence="1">Expedition CK06-06</strain>
    </source>
</reference>
<dbReference type="PANTHER" id="PTHR48466">
    <property type="entry name" value="OS10G0509000 PROTEIN-RELATED"/>
    <property type="match status" value="1"/>
</dbReference>
<sequence>AFLREAMLRAPDIEDRLDRSLDGSGRVTDAASKPLKTVRSELKSQRAGLVKRLEQFARRLPSRIQVADASVTVRNGRYCIPIRREGLREVGGVVHDESATHQTVFVEPPTAIEAMNRLVELDRREAREVLAVLRALTDLLRPLRESLTWSVDALIQLDALFAVARYGLLHGGTRPRLVPTGADYSVIGGQHPLLLASGAASVPFDLTLALDETVLLVSGPNAGGKTVLLKAIGLLSAMAQSGIIPPVGPGTVLPW</sequence>
<gene>
    <name evidence="1" type="ORF">S01H1_59832</name>
</gene>
<dbReference type="GO" id="GO:0006298">
    <property type="term" value="P:mismatch repair"/>
    <property type="evidence" value="ECO:0007669"/>
    <property type="project" value="InterPro"/>
</dbReference>
<evidence type="ECO:0008006" key="2">
    <source>
        <dbReference type="Google" id="ProtNLM"/>
    </source>
</evidence>
<dbReference type="SUPFAM" id="SSF52540">
    <property type="entry name" value="P-loop containing nucleoside triphosphate hydrolases"/>
    <property type="match status" value="1"/>
</dbReference>
<dbReference type="GO" id="GO:0140664">
    <property type="term" value="F:ATP-dependent DNA damage sensor activity"/>
    <property type="evidence" value="ECO:0007669"/>
    <property type="project" value="InterPro"/>
</dbReference>
<dbReference type="Gene3D" id="3.40.50.300">
    <property type="entry name" value="P-loop containing nucleotide triphosphate hydrolases"/>
    <property type="match status" value="1"/>
</dbReference>
<dbReference type="InterPro" id="IPR027417">
    <property type="entry name" value="P-loop_NTPase"/>
</dbReference>
<name>X0WT71_9ZZZZ</name>
<accession>X0WT71</accession>
<dbReference type="PANTHER" id="PTHR48466:SF1">
    <property type="entry name" value="SMR DOMAIN-CONTAINING PROTEIN"/>
    <property type="match status" value="1"/>
</dbReference>
<dbReference type="GO" id="GO:0030983">
    <property type="term" value="F:mismatched DNA binding"/>
    <property type="evidence" value="ECO:0007669"/>
    <property type="project" value="InterPro"/>
</dbReference>
<dbReference type="GO" id="GO:0004519">
    <property type="term" value="F:endonuclease activity"/>
    <property type="evidence" value="ECO:0007669"/>
    <property type="project" value="UniProtKB-KW"/>
</dbReference>
<dbReference type="SUPFAM" id="SSF48334">
    <property type="entry name" value="DNA repair protein MutS, domain III"/>
    <property type="match status" value="1"/>
</dbReference>
<feature type="non-terminal residue" evidence="1">
    <location>
        <position position="1"/>
    </location>
</feature>
<dbReference type="AlphaFoldDB" id="X0WT71"/>
<proteinExistence type="predicted"/>